<accession>A0ABR3GX84</accession>
<evidence type="ECO:0000256" key="14">
    <source>
        <dbReference type="ARBA" id="ARBA00023098"/>
    </source>
</evidence>
<keyword evidence="23" id="KW-1185">Reference proteome</keyword>
<name>A0ABR3GX84_9PEZI</name>
<comment type="similarity">
    <text evidence="4">Belongs to the AB hydrolase superfamily. Lipase family.</text>
</comment>
<keyword evidence="16" id="KW-0325">Glycoprotein</keyword>
<proteinExistence type="inferred from homology"/>
<evidence type="ECO:0000256" key="12">
    <source>
        <dbReference type="ARBA" id="ARBA00022989"/>
    </source>
</evidence>
<dbReference type="Pfam" id="PF01764">
    <property type="entry name" value="Lipase_3"/>
    <property type="match status" value="1"/>
</dbReference>
<comment type="subunit">
    <text evidence="5">Binds to both phosphatidylinositol (PI) and phosphatidylinositol 3,5-bisphosphate (PIP2).</text>
</comment>
<evidence type="ECO:0000256" key="19">
    <source>
        <dbReference type="SAM" id="MobiDB-lite"/>
    </source>
</evidence>
<feature type="signal peptide" evidence="20">
    <location>
        <begin position="1"/>
        <end position="37"/>
    </location>
</feature>
<evidence type="ECO:0000256" key="13">
    <source>
        <dbReference type="ARBA" id="ARBA00023006"/>
    </source>
</evidence>
<dbReference type="PANTHER" id="PTHR47175">
    <property type="entry name" value="LIPASE ATG15-RELATED"/>
    <property type="match status" value="1"/>
</dbReference>
<evidence type="ECO:0000256" key="8">
    <source>
        <dbReference type="ARBA" id="ARBA00022753"/>
    </source>
</evidence>
<dbReference type="Gene3D" id="3.40.50.1820">
    <property type="entry name" value="alpha/beta hydrolase"/>
    <property type="match status" value="1"/>
</dbReference>
<evidence type="ECO:0000256" key="2">
    <source>
        <dbReference type="ARBA" id="ARBA00004270"/>
    </source>
</evidence>
<dbReference type="Proteomes" id="UP001447188">
    <property type="component" value="Unassembled WGS sequence"/>
</dbReference>
<evidence type="ECO:0000256" key="5">
    <source>
        <dbReference type="ARBA" id="ARBA00011137"/>
    </source>
</evidence>
<evidence type="ECO:0000256" key="16">
    <source>
        <dbReference type="ARBA" id="ARBA00023180"/>
    </source>
</evidence>
<evidence type="ECO:0000259" key="21">
    <source>
        <dbReference type="Pfam" id="PF01764"/>
    </source>
</evidence>
<keyword evidence="14" id="KW-0443">Lipid metabolism</keyword>
<dbReference type="EMBL" id="JBBBZM010000003">
    <property type="protein sequence ID" value="KAL0640405.1"/>
    <property type="molecule type" value="Genomic_DNA"/>
</dbReference>
<evidence type="ECO:0000256" key="17">
    <source>
        <dbReference type="ARBA" id="ARBA00024663"/>
    </source>
</evidence>
<keyword evidence="8" id="KW-0967">Endosome</keyword>
<dbReference type="GO" id="GO:0004806">
    <property type="term" value="F:triacylglycerol lipase activity"/>
    <property type="evidence" value="ECO:0007669"/>
    <property type="project" value="UniProtKB-EC"/>
</dbReference>
<comment type="caution">
    <text evidence="22">The sequence shown here is derived from an EMBL/GenBank/DDBJ whole genome shotgun (WGS) entry which is preliminary data.</text>
</comment>
<protein>
    <recommendedName>
        <fullName evidence="6">triacylglycerol lipase</fullName>
        <ecNumber evidence="6">3.1.1.3</ecNumber>
    </recommendedName>
    <alternativeName>
        <fullName evidence="18">Autophagy-related protein 15</fullName>
    </alternativeName>
</protein>
<keyword evidence="10" id="KW-0442">Lipid degradation</keyword>
<dbReference type="InterPro" id="IPR050805">
    <property type="entry name" value="ATG15_Lipase"/>
</dbReference>
<comment type="catalytic activity">
    <reaction evidence="1">
        <text>a triacylglycerol + H2O = a diacylglycerol + a fatty acid + H(+)</text>
        <dbReference type="Rhea" id="RHEA:12044"/>
        <dbReference type="ChEBI" id="CHEBI:15377"/>
        <dbReference type="ChEBI" id="CHEBI:15378"/>
        <dbReference type="ChEBI" id="CHEBI:17855"/>
        <dbReference type="ChEBI" id="CHEBI:18035"/>
        <dbReference type="ChEBI" id="CHEBI:28868"/>
        <dbReference type="EC" id="3.1.1.3"/>
    </reaction>
</comment>
<dbReference type="PANTHER" id="PTHR47175:SF2">
    <property type="entry name" value="LIPASE ATG15-RELATED"/>
    <property type="match status" value="1"/>
</dbReference>
<organism evidence="22 23">
    <name type="scientific">Discina gigas</name>
    <dbReference type="NCBI Taxonomy" id="1032678"/>
    <lineage>
        <taxon>Eukaryota</taxon>
        <taxon>Fungi</taxon>
        <taxon>Dikarya</taxon>
        <taxon>Ascomycota</taxon>
        <taxon>Pezizomycotina</taxon>
        <taxon>Pezizomycetes</taxon>
        <taxon>Pezizales</taxon>
        <taxon>Discinaceae</taxon>
        <taxon>Discina</taxon>
    </lineage>
</organism>
<keyword evidence="13" id="KW-0072">Autophagy</keyword>
<evidence type="ECO:0000256" key="1">
    <source>
        <dbReference type="ARBA" id="ARBA00001024"/>
    </source>
</evidence>
<feature type="region of interest" description="Disordered" evidence="19">
    <location>
        <begin position="107"/>
        <end position="126"/>
    </location>
</feature>
<evidence type="ECO:0000313" key="22">
    <source>
        <dbReference type="EMBL" id="KAL0640405.1"/>
    </source>
</evidence>
<evidence type="ECO:0000256" key="10">
    <source>
        <dbReference type="ARBA" id="ARBA00022963"/>
    </source>
</evidence>
<evidence type="ECO:0000313" key="23">
    <source>
        <dbReference type="Proteomes" id="UP001447188"/>
    </source>
</evidence>
<dbReference type="InterPro" id="IPR002921">
    <property type="entry name" value="Fungal_lipase-type"/>
</dbReference>
<dbReference type="InterPro" id="IPR029058">
    <property type="entry name" value="AB_hydrolase_fold"/>
</dbReference>
<evidence type="ECO:0000256" key="3">
    <source>
        <dbReference type="ARBA" id="ARBA00004343"/>
    </source>
</evidence>
<reference evidence="22 23" key="1">
    <citation type="submission" date="2024-02" db="EMBL/GenBank/DDBJ databases">
        <title>Discinaceae phylogenomics.</title>
        <authorList>
            <person name="Dirks A.C."/>
            <person name="James T.Y."/>
        </authorList>
    </citation>
    <scope>NUCLEOTIDE SEQUENCE [LARGE SCALE GENOMIC DNA]</scope>
    <source>
        <strain evidence="22 23">ACD0624</strain>
    </source>
</reference>
<sequence>MPYISLDSTRPCSSAGRITARLLFSFLALSPLSVVKASPDPIPSPLRATALPDIFGPGPVIGGGLGDGGASGGHTFTLRHILHHGAHLYPYQLRRLDIHPHTLVATEDEPQLQPPPKLSVSSQPRSITRLTDRSKDTMENYLWAQRAHLPTTFGVDAWMVDEIPQPNITDKQTVLSLARIAQDAYVEIQGTDDWLDVGNPYNVSDSFGWEGDGLRGHIFADETNSTVIIGLKGTSPAVFDGAETTTNDKVNDNLFFSCCCARISYWWKTVCDCFSDTAYTCDNICLKDAITAENRYYRASLNLYYNVTKIYPDANIWVVGHSLGGSVSSLLGQTYGLPVVTFEAPGEALAVQRLGLPKPPGDPKGLNGMSVFHFGHTADPIFMGTCNGPTSACSIGGYAMETRCHGGFECVYDVVSDKGWRMGLGYHRIQLVIKDVIEKYDTVPECIFDDGCVDCFNWKYIEGNATKPTTTFTTSVPTSTSTTTCKKPGWWGCLDQTTTITTTTSRTATTTTHKTKPTTTCIHYGWFGNCLDPSPTVSTSNVHPTITTTSTTQPTETTTLTTTATTTCTHRGYFGGCLDPTTTTATAITTSLTTTTIPMETCKKYYFFGNCKEPNPTDAPRPAPDHPPSKNKLCLKPGFFWGCHDPTFTGNPPVPMGGDGARWVCPKRALAGFGWCVKWNRVVNLGGEL</sequence>
<feature type="chain" id="PRO_5047011496" description="triacylglycerol lipase" evidence="20">
    <location>
        <begin position="38"/>
        <end position="689"/>
    </location>
</feature>
<dbReference type="CDD" id="cd00519">
    <property type="entry name" value="Lipase_3"/>
    <property type="match status" value="1"/>
</dbReference>
<evidence type="ECO:0000256" key="15">
    <source>
        <dbReference type="ARBA" id="ARBA00023136"/>
    </source>
</evidence>
<keyword evidence="12" id="KW-1133">Transmembrane helix</keyword>
<keyword evidence="7" id="KW-0812">Transmembrane</keyword>
<evidence type="ECO:0000256" key="6">
    <source>
        <dbReference type="ARBA" id="ARBA00013279"/>
    </source>
</evidence>
<evidence type="ECO:0000256" key="4">
    <source>
        <dbReference type="ARBA" id="ARBA00010701"/>
    </source>
</evidence>
<evidence type="ECO:0000256" key="9">
    <source>
        <dbReference type="ARBA" id="ARBA00022801"/>
    </source>
</evidence>
<dbReference type="EC" id="3.1.1.3" evidence="6"/>
<evidence type="ECO:0000256" key="18">
    <source>
        <dbReference type="ARBA" id="ARBA00029828"/>
    </source>
</evidence>
<gene>
    <name evidence="22" type="primary">ATG15</name>
    <name evidence="22" type="ORF">Q9L58_000372</name>
</gene>
<keyword evidence="20" id="KW-0732">Signal</keyword>
<keyword evidence="11" id="KW-0735">Signal-anchor</keyword>
<keyword evidence="15" id="KW-0472">Membrane</keyword>
<feature type="domain" description="Fungal lipase-type" evidence="21">
    <location>
        <begin position="307"/>
        <end position="332"/>
    </location>
</feature>
<keyword evidence="9 22" id="KW-0378">Hydrolase</keyword>
<dbReference type="SUPFAM" id="SSF53474">
    <property type="entry name" value="alpha/beta-Hydrolases"/>
    <property type="match status" value="1"/>
</dbReference>
<evidence type="ECO:0000256" key="20">
    <source>
        <dbReference type="SAM" id="SignalP"/>
    </source>
</evidence>
<comment type="function">
    <text evidence="17">Lipase which is essential for lysis of subvacuolar cytoplasm to vacuole targeted bodies and intravacuolar autophagic bodies. Involved in the lysis of intravacuolar multivesicular body (MVB) vesicles. The intravacuolar membrane disintegration by ATG15 is critical to life span extension.</text>
</comment>
<evidence type="ECO:0000256" key="7">
    <source>
        <dbReference type="ARBA" id="ARBA00022692"/>
    </source>
</evidence>
<evidence type="ECO:0000256" key="11">
    <source>
        <dbReference type="ARBA" id="ARBA00022968"/>
    </source>
</evidence>
<comment type="subcellular location">
    <subcellularLocation>
        <location evidence="3">Endosome</location>
        <location evidence="3">Multivesicular body membrane</location>
        <topology evidence="3">Single-pass type II membrane protein</topology>
    </subcellularLocation>
    <subcellularLocation>
        <location evidence="2">Prevacuolar compartment membrane</location>
        <topology evidence="2">Single-pass type II membrane protein</topology>
    </subcellularLocation>
</comment>